<protein>
    <submittedName>
        <fullName evidence="1">Short chain dehydrogenase</fullName>
    </submittedName>
</protein>
<dbReference type="Proteomes" id="UP000000488">
    <property type="component" value="Chromosome"/>
</dbReference>
<dbReference type="EMBL" id="CP002830">
    <property type="protein sequence ID" value="AEI64398.1"/>
    <property type="molecule type" value="Genomic_DNA"/>
</dbReference>
<sequence length="40" mass="4181">MVRLTLNALEAGEEEVLADEASRMVKQGLSSGGYLGARSA</sequence>
<accession>F8C7J8</accession>
<gene>
    <name evidence="1" type="ordered locus">LILAB_12455</name>
</gene>
<evidence type="ECO:0000313" key="2">
    <source>
        <dbReference type="Proteomes" id="UP000000488"/>
    </source>
</evidence>
<dbReference type="HOGENOM" id="CLU_3292827_0_0_7"/>
<dbReference type="KEGG" id="mfu:LILAB_12455"/>
<organism evidence="1 2">
    <name type="scientific">Myxococcus fulvus (strain ATCC BAA-855 / HW-1)</name>
    <dbReference type="NCBI Taxonomy" id="483219"/>
    <lineage>
        <taxon>Bacteria</taxon>
        <taxon>Pseudomonadati</taxon>
        <taxon>Myxococcota</taxon>
        <taxon>Myxococcia</taxon>
        <taxon>Myxococcales</taxon>
        <taxon>Cystobacterineae</taxon>
        <taxon>Myxococcaceae</taxon>
        <taxon>Myxococcus</taxon>
    </lineage>
</organism>
<evidence type="ECO:0000313" key="1">
    <source>
        <dbReference type="EMBL" id="AEI64398.1"/>
    </source>
</evidence>
<dbReference type="AlphaFoldDB" id="F8C7J8"/>
<proteinExistence type="predicted"/>
<name>F8C7J8_MYXFH</name>
<dbReference type="STRING" id="483219.LILAB_12455"/>
<reference evidence="1 2" key="1">
    <citation type="journal article" date="2011" name="J. Bacteriol.">
        <title>Genome sequence of the halotolerant marine bacterium Myxococcus fulvus HW-1.</title>
        <authorList>
            <person name="Li Z.F."/>
            <person name="Li X."/>
            <person name="Liu H."/>
            <person name="Liu X."/>
            <person name="Han K."/>
            <person name="Wu Z.H."/>
            <person name="Hu W."/>
            <person name="Li F.F."/>
            <person name="Li Y.Z."/>
        </authorList>
    </citation>
    <scope>NUCLEOTIDE SEQUENCE [LARGE SCALE GENOMIC DNA]</scope>
    <source>
        <strain evidence="2">ATCC BAA-855 / HW-1</strain>
    </source>
</reference>